<proteinExistence type="predicted"/>
<evidence type="ECO:0000313" key="1">
    <source>
        <dbReference type="EMBL" id="PMD42880.1"/>
    </source>
</evidence>
<evidence type="ECO:0008006" key="3">
    <source>
        <dbReference type="Google" id="ProtNLM"/>
    </source>
</evidence>
<dbReference type="SUPFAM" id="SSF52833">
    <property type="entry name" value="Thioredoxin-like"/>
    <property type="match status" value="1"/>
</dbReference>
<dbReference type="AlphaFoldDB" id="A0A2J6RWI7"/>
<evidence type="ECO:0000313" key="2">
    <source>
        <dbReference type="Proteomes" id="UP000235786"/>
    </source>
</evidence>
<dbReference type="EMBL" id="KZ613942">
    <property type="protein sequence ID" value="PMD42880.1"/>
    <property type="molecule type" value="Genomic_DNA"/>
</dbReference>
<name>A0A2J6RWI7_HYAVF</name>
<dbReference type="OrthoDB" id="3587182at2759"/>
<organism evidence="1 2">
    <name type="scientific">Hyaloscypha variabilis (strain UAMH 11265 / GT02V1 / F)</name>
    <name type="common">Meliniomyces variabilis</name>
    <dbReference type="NCBI Taxonomy" id="1149755"/>
    <lineage>
        <taxon>Eukaryota</taxon>
        <taxon>Fungi</taxon>
        <taxon>Dikarya</taxon>
        <taxon>Ascomycota</taxon>
        <taxon>Pezizomycotina</taxon>
        <taxon>Leotiomycetes</taxon>
        <taxon>Helotiales</taxon>
        <taxon>Hyaloscyphaceae</taxon>
        <taxon>Hyaloscypha</taxon>
        <taxon>Hyaloscypha variabilis</taxon>
    </lineage>
</organism>
<dbReference type="STRING" id="1149755.A0A2J6RWI7"/>
<reference evidence="1 2" key="1">
    <citation type="submission" date="2016-04" db="EMBL/GenBank/DDBJ databases">
        <title>A degradative enzymes factory behind the ericoid mycorrhizal symbiosis.</title>
        <authorList>
            <consortium name="DOE Joint Genome Institute"/>
            <person name="Martino E."/>
            <person name="Morin E."/>
            <person name="Grelet G."/>
            <person name="Kuo A."/>
            <person name="Kohler A."/>
            <person name="Daghino S."/>
            <person name="Barry K."/>
            <person name="Choi C."/>
            <person name="Cichocki N."/>
            <person name="Clum A."/>
            <person name="Copeland A."/>
            <person name="Hainaut M."/>
            <person name="Haridas S."/>
            <person name="Labutti K."/>
            <person name="Lindquist E."/>
            <person name="Lipzen A."/>
            <person name="Khouja H.-R."/>
            <person name="Murat C."/>
            <person name="Ohm R."/>
            <person name="Olson A."/>
            <person name="Spatafora J."/>
            <person name="Veneault-Fourrey C."/>
            <person name="Henrissat B."/>
            <person name="Grigoriev I."/>
            <person name="Martin F."/>
            <person name="Perotto S."/>
        </authorList>
    </citation>
    <scope>NUCLEOTIDE SEQUENCE [LARGE SCALE GENOMIC DNA]</scope>
    <source>
        <strain evidence="1 2">F</strain>
    </source>
</reference>
<accession>A0A2J6RWI7</accession>
<dbReference type="InterPro" id="IPR036249">
    <property type="entry name" value="Thioredoxin-like_sf"/>
</dbReference>
<keyword evidence="2" id="KW-1185">Reference proteome</keyword>
<sequence>MSVAKFRGVDTRDSQLTLYIIPGGLYPRRVLIYLAEKALIHSNFIALTSVTTTVTLNMMATGKPPGSVPILALGDGTFIKQSIPIIGFLEDLCDGAQEAFENAKESMRGRTAEAKARTREILALADEATTYFSFACHKGSAMFSLLEEQSPITSSFAMASCKKIMVLIEGYYSHDRRYTNIGDREIQWSATTANCVLFSLLQFAEIMYGIELVSGLPHLEKFKVLFEERESARVEGMVWDESRRKIASHWIAEQQSLLAVFYQLLMKVAWKR</sequence>
<protein>
    <recommendedName>
        <fullName evidence="3">GST N-terminal domain-containing protein</fullName>
    </recommendedName>
</protein>
<dbReference type="Gene3D" id="1.20.1050.10">
    <property type="match status" value="1"/>
</dbReference>
<dbReference type="Proteomes" id="UP000235786">
    <property type="component" value="Unassembled WGS sequence"/>
</dbReference>
<gene>
    <name evidence="1" type="ORF">L207DRAFT_542391</name>
</gene>
<dbReference type="Gene3D" id="3.40.30.10">
    <property type="entry name" value="Glutaredoxin"/>
    <property type="match status" value="1"/>
</dbReference>